<evidence type="ECO:0000256" key="1">
    <source>
        <dbReference type="SAM" id="Coils"/>
    </source>
</evidence>
<evidence type="ECO:0000313" key="2">
    <source>
        <dbReference type="EMBL" id="OIP41106.1"/>
    </source>
</evidence>
<proteinExistence type="predicted"/>
<dbReference type="EMBL" id="MNYI01000094">
    <property type="protein sequence ID" value="OIP41106.1"/>
    <property type="molecule type" value="Genomic_DNA"/>
</dbReference>
<comment type="caution">
    <text evidence="2">The sequence shown here is derived from an EMBL/GenBank/DDBJ whole genome shotgun (WGS) entry which is preliminary data.</text>
</comment>
<protein>
    <recommendedName>
        <fullName evidence="4">Cell surface protein SprA</fullName>
    </recommendedName>
</protein>
<dbReference type="Proteomes" id="UP000183085">
    <property type="component" value="Unassembled WGS sequence"/>
</dbReference>
<keyword evidence="1" id="KW-0175">Coiled coil</keyword>
<reference evidence="2 3" key="1">
    <citation type="journal article" date="2016" name="Environ. Microbiol.">
        <title>Genomic resolution of a cold subsurface aquifer community provides metabolic insights for novel microbes adapted to high CO concentrations.</title>
        <authorList>
            <person name="Probst A.J."/>
            <person name="Castelle C.J."/>
            <person name="Singh A."/>
            <person name="Brown C.T."/>
            <person name="Anantharaman K."/>
            <person name="Sharon I."/>
            <person name="Hug L.A."/>
            <person name="Burstein D."/>
            <person name="Emerson J.B."/>
            <person name="Thomas B.C."/>
            <person name="Banfield J.F."/>
        </authorList>
    </citation>
    <scope>NUCLEOTIDE SEQUENCE [LARGE SCALE GENOMIC DNA]</scope>
    <source>
        <strain evidence="2">CG2_30_40_21</strain>
    </source>
</reference>
<evidence type="ECO:0000313" key="3">
    <source>
        <dbReference type="Proteomes" id="UP000183085"/>
    </source>
</evidence>
<dbReference type="STRING" id="1817895.AUJ95_03825"/>
<gene>
    <name evidence="2" type="ORF">AUJ95_03825</name>
</gene>
<evidence type="ECO:0008006" key="4">
    <source>
        <dbReference type="Google" id="ProtNLM"/>
    </source>
</evidence>
<sequence>MNQQQSIVLAFILCLIIFCPDCSAEEGLQLSLPELSIDTEILKPLPLKPATVSVTPVKKESTTMPFQTLRNDAESLVKPISAEKKKELPKETVLIPSISETISYQPKLEINKEKWEETRSQVEKAEQQMDEFVGAGLVPAPSKQEAVGTEEIGQDTEETKRLKERIIQEERKRFDEEKRRIENELQRLRDKAKNVKQEEQPDAIQDVPEVDGIKPNVEEVPGESMQKGTETTGQGTQTAKFMDVSKNILKRLKLPGFKKKIVPAAKKPSSEVVPLPEKLPLAGTVSIVQKPVQEKPKRIASQTGVLYKLLDKLKGPQDENLEKKKELFNIEPGKGITHDFSVAKLTISGNKSITTNFGSAAYLDKARRDKKEAPPIASTGFGINQTLNVKLNGVVQDKITVNVDYNDTNGQEKRTVNIDYKDPAAAISDVSFGDVNLSEISDPKATLISANKQLFGIRVKGKYKNQYDVAMIMSKTKGKSATQVLSKKDRKAVELTHTSYNRYKYYQLIPQVKGKKTITIHGVYMDNRNNNDVQRNITATATVTIGTRTINDNLTKFERLMNQKDYTIDENGILTINRSISESYCLGVVFTYGSETYPGTGSYSMNPENPGFVWMIKPRSDLFEGGNYDIFECRNIYSLSGLQSGEIGVEIVDKQGRSFFNEGGTNTSYARLFGLDNNADGYIEPAFIDYNRKLLIFPDDTPFNLIDAGSNVNEFLNATATAMATQTLSKYSAIEMYKSIPDKTAISTQPTYNIKLSYKTSGRDAYMLQGWNIVENSEQIFVNGVKMTRGIDYMVDYSSGFLTFFTKPPDNADIRAEYEYASFGAEQQKNLVGARMQYKPNNNFHFGSTLIYNGASGSADIPKIGASPESLQVFGVDTAVNLTALANKAFKMKKPLPFSLSLEGELAASRLFVNTFGYALIDSMEGVKETMRASTYEDNWQIGSLPTGTGSTRIMLKPNSEKVEGDKGPFIGPYSKKEEIRWKDKANEEKQTEEVLYLDYAPTHNGTWCVSVVSPLSRGAGSIDMREYADMELWIKGAGTVKISVDLGIVSEDADGTGTVPMTEDKNKNVLLDKGEDIGWEFQLGTETIRVGANNRKIDTEDLDGDGQLSTQNHYFTLNLDKATDTTQGMGLNGFCRYILPLQNAVTGDGQPNWELIKHIRIRLEGTTTTSGQVCIGDISLIKSRWSKGSVTTTTDTATITVSSLNSQDDPQYQSIKNEQGFDNLYPNKQIVREEAMVIKYGISGGSGTITPAGFVFRKFRQQNYNYYKNLNFWLKNEENGTGTFFIKMGIDENNYIEYAFLLPQDDSWKKIELSILELKNKMVELIKGTKTTAFNYATATSLFEEHRKVTRILGNPELTNIQWLAMGIRNEGTTLINGKILVNEIHLSGAEPVAGDARRISVNAAYPGWGNIGWSNQNIGSDFQRITDDRPGSNETISDSVTLSFNRIRILPITCSYEKKIEQTDPTKINDILRSDFGSRTTISQRLGVSLKDPGSIKLFGTGAVSSYLKNKISPLTVNANYSDKGIDSKRQDDTSVKDSYTLSGDVNYKWTFPKRFLKIIPTGDSLILSPAYNYKRTFNNEAYPLEKIKNKEETYLTDDCKLGIDFVPLRQKNKDNTPGKIILSGKSDIALSQTRKQLIKVGTESAVAYQLDGRKFGVSIKDVKYNAIPGISPKLETEIHFDESNFRKGEPGKRLKDLVTSNRFVINGEINPKEWIKPVGTTGKKPNWKYKLVNMVTMKSGFEVIVNANYNSVDEGVSILDGISMAYKDYYKDRLWKGIEAKEGAPTMLFGSGTTRPNSSITRKFNLTSNWSIWKPLTRSSVEYVYSEGKSQVGVGNPSLTDNTTYTMDMSMDMIQAVQCAASNTVTNMSQILPQFLHRHIKYFGSSTTVGTKIIMSHAKDMSQTPIKITDNLTVNSNLCSRRLIGRKIDSTFNMDWNNTTSNKPNGLKDYTQTISPKLSLKYNESSAKPVSMLGRKLSLSRKLDTECTVGMNFIYKEIDNKLSEHKWDILTKITNHYELQKNTTSSMSFEIGYTHNGLEENKDYYNYKWSANVQFKF</sequence>
<accession>A0A1J5E8P9</accession>
<feature type="coiled-coil region" evidence="1">
    <location>
        <begin position="164"/>
        <end position="198"/>
    </location>
</feature>
<name>A0A1J5E8P9_9BACT</name>
<organism evidence="2 3">
    <name type="scientific">Candidatus Desantisbacteria bacterium CG2_30_40_21</name>
    <dbReference type="NCBI Taxonomy" id="1817895"/>
    <lineage>
        <taxon>Bacteria</taxon>
        <taxon>Candidatus Desantisiibacteriota</taxon>
    </lineage>
</organism>